<accession>A0AC61MS43</accession>
<evidence type="ECO:0000313" key="2">
    <source>
        <dbReference type="Proteomes" id="UP000595814"/>
    </source>
</evidence>
<name>A0AC61MS43_9FIRM</name>
<sequence>MKALNKDILREIRKSKGRVISILLMVSIGVLIFVGLKITSPIMAERADDYFKETNGADIIVSSTYGLEDEDIEIIKNSPKIDKIETGYNYDVETKDKEKLIRLNSITKNINTIKITKGRLAKSDKEIVLNDDLKEEYSIGDYVSFAKEYVEDDEEYSLKNYKYKIVGFATSPDYVDSINLGNSLIGDGVIKGLGFINENNFNLDNYSLAKITFKDLKNLNFSDDNYKKIAKEHKNNLEEALSSRKREAFDDKKAEVSEKIKEGELEILDAKNKISDTEKELKDAKKKIEDGYSEYNKGKLDLISSISKAKQDLIAAQSEVTKNKTELESKRTELNYGETEILKAQAEIDSGRAQLDSAWEIYNSQVENLNDLIAISNAEIERINARIEELLDSISNLPGVDNNRIEELKSSIKKEQEKIDDFKKSLNELKPVKSLLEQQEKTFEEGKREFEVKKAEFEAGKREFEKGEQALIEAQAQIDSGYVSLEEEQSKGELKLEQGLSELEENEKLLEENEELFKEEKEKAEKDIADGEEKLSEARRALNALMAPRYTIDSRESNTNIYTFYDEAERLGIISNVFPVFFFFIALLVSLTTMTRMVDEQRLEIGTLKALGYSNAQIMKKYFIYGGVASILGSILGIFLGHKLISPLIFTAYASNYVFDTVNIPFNFKYSLLAFLIGVLCTAVAGAIASRDSLRDNAAILMRGKPPRSGTRIFLERITVIWKRLSFMHKVTMRNLFRYKRRMFMTIIGISGCTGLIFMGFGIKDSITSMENKQYHQIFNYDIISVYNEDFSPSGFEEYKKIISNGKKVKKETPVNLNILTVDSKVGPDNSVTLITPEESNKLDEFIKLRGRKNQKEIKLTDKGAIISEKLADLLDLKTGEEISVKDENGDKFKIRIVDITENYAGHYLYMTSGYYENVFNKDYEVNGNILQFNTNKEEEKSEITEEINNNDAVLSVYNNNQLKNMIDNLLGTLDVLVFVIISCSCILAFVVLYNLTNINVSERIRELSTIKVLGFYDKEVTAYVYRETFILTIFGIFAGYLIGFLMHYIIINNLIPDTAMLDPHLFLTNYIISGIITIMFAVIVMFVVHRKLKNINMVEALKAVE</sequence>
<dbReference type="Proteomes" id="UP000595814">
    <property type="component" value="Chromosome"/>
</dbReference>
<gene>
    <name evidence="1" type="ORF">JFY71_02940</name>
</gene>
<keyword evidence="2" id="KW-1185">Reference proteome</keyword>
<proteinExistence type="predicted"/>
<organism evidence="1 2">
    <name type="scientific">Miniphocaeibacter halophilus</name>
    <dbReference type="NCBI Taxonomy" id="2931922"/>
    <lineage>
        <taxon>Bacteria</taxon>
        <taxon>Bacillati</taxon>
        <taxon>Bacillota</taxon>
        <taxon>Tissierellia</taxon>
        <taxon>Tissierellales</taxon>
        <taxon>Peptoniphilaceae</taxon>
        <taxon>Miniphocaeibacter</taxon>
    </lineage>
</organism>
<protein>
    <submittedName>
        <fullName evidence="1">FtsX-like permease family protein</fullName>
    </submittedName>
</protein>
<reference evidence="1 2" key="1">
    <citation type="journal article" date="2022" name="Int. J. Syst. Evol. Microbiol.">
        <title>Miniphocaeibacter halophilus sp. nov., an ammonium-tolerant acetate-producing bacterium isolated from a biogas system.</title>
        <authorList>
            <person name="Schnurer A."/>
            <person name="Singh A."/>
            <person name="Bi S."/>
            <person name="Qiao W."/>
            <person name="Westerholm M."/>
        </authorList>
    </citation>
    <scope>NUCLEOTIDE SEQUENCE [LARGE SCALE GENOMIC DNA]</scope>
    <source>
        <strain evidence="1 2">AMB_01</strain>
    </source>
</reference>
<evidence type="ECO:0000313" key="1">
    <source>
        <dbReference type="EMBL" id="QQK08510.1"/>
    </source>
</evidence>
<dbReference type="EMBL" id="CP066744">
    <property type="protein sequence ID" value="QQK08510.1"/>
    <property type="molecule type" value="Genomic_DNA"/>
</dbReference>